<feature type="transmembrane region" description="Helical" evidence="7">
    <location>
        <begin position="304"/>
        <end position="327"/>
    </location>
</feature>
<dbReference type="GO" id="GO:1902600">
    <property type="term" value="P:proton transmembrane transport"/>
    <property type="evidence" value="ECO:0007669"/>
    <property type="project" value="InterPro"/>
</dbReference>
<proteinExistence type="predicted"/>
<protein>
    <submittedName>
        <fullName evidence="9">Cation:proton antiporter</fullName>
    </submittedName>
</protein>
<feature type="transmembrane region" description="Helical" evidence="7">
    <location>
        <begin position="161"/>
        <end position="181"/>
    </location>
</feature>
<dbReference type="EMBL" id="JAADZU010000016">
    <property type="protein sequence ID" value="NDK89384.1"/>
    <property type="molecule type" value="Genomic_DNA"/>
</dbReference>
<keyword evidence="10" id="KW-1185">Reference proteome</keyword>
<evidence type="ECO:0000313" key="10">
    <source>
        <dbReference type="Proteomes" id="UP000466307"/>
    </source>
</evidence>
<dbReference type="RefSeq" id="WP_083534349.1">
    <property type="nucleotide sequence ID" value="NZ_JAADZU010000016.1"/>
</dbReference>
<evidence type="ECO:0000256" key="5">
    <source>
        <dbReference type="ARBA" id="ARBA00023065"/>
    </source>
</evidence>
<dbReference type="AlphaFoldDB" id="A0A7K3LMB0"/>
<feature type="transmembrane region" description="Helical" evidence="7">
    <location>
        <begin position="231"/>
        <end position="250"/>
    </location>
</feature>
<dbReference type="Pfam" id="PF00999">
    <property type="entry name" value="Na_H_Exchanger"/>
    <property type="match status" value="1"/>
</dbReference>
<dbReference type="InterPro" id="IPR001646">
    <property type="entry name" value="5peptide_repeat"/>
</dbReference>
<evidence type="ECO:0000256" key="7">
    <source>
        <dbReference type="SAM" id="Phobius"/>
    </source>
</evidence>
<keyword evidence="4 7" id="KW-1133">Transmembrane helix</keyword>
<dbReference type="GO" id="GO:0016020">
    <property type="term" value="C:membrane"/>
    <property type="evidence" value="ECO:0007669"/>
    <property type="project" value="UniProtKB-SubCell"/>
</dbReference>
<keyword evidence="6 7" id="KW-0472">Membrane</keyword>
<feature type="transmembrane region" description="Helical" evidence="7">
    <location>
        <begin position="128"/>
        <end position="149"/>
    </location>
</feature>
<evidence type="ECO:0000313" key="9">
    <source>
        <dbReference type="EMBL" id="NDK89384.1"/>
    </source>
</evidence>
<evidence type="ECO:0000256" key="1">
    <source>
        <dbReference type="ARBA" id="ARBA00004141"/>
    </source>
</evidence>
<comment type="subcellular location">
    <subcellularLocation>
        <location evidence="1">Membrane</location>
        <topology evidence="1">Multi-pass membrane protein</topology>
    </subcellularLocation>
</comment>
<dbReference type="Gene3D" id="1.20.1530.20">
    <property type="match status" value="1"/>
</dbReference>
<evidence type="ECO:0000259" key="8">
    <source>
        <dbReference type="Pfam" id="PF00999"/>
    </source>
</evidence>
<dbReference type="GO" id="GO:0015297">
    <property type="term" value="F:antiporter activity"/>
    <property type="evidence" value="ECO:0007669"/>
    <property type="project" value="InterPro"/>
</dbReference>
<feature type="transmembrane region" description="Helical" evidence="7">
    <location>
        <begin position="193"/>
        <end position="210"/>
    </location>
</feature>
<feature type="transmembrane region" description="Helical" evidence="7">
    <location>
        <begin position="58"/>
        <end position="80"/>
    </location>
</feature>
<feature type="transmembrane region" description="Helical" evidence="7">
    <location>
        <begin position="368"/>
        <end position="392"/>
    </location>
</feature>
<keyword evidence="2" id="KW-0813">Transport</keyword>
<dbReference type="Pfam" id="PF00805">
    <property type="entry name" value="Pentapeptide"/>
    <property type="match status" value="1"/>
</dbReference>
<dbReference type="Gene3D" id="2.160.20.80">
    <property type="entry name" value="E3 ubiquitin-protein ligase SopA"/>
    <property type="match status" value="1"/>
</dbReference>
<dbReference type="PANTHER" id="PTHR32468:SF0">
    <property type="entry name" value="K(+)_H(+) ANTIPORTER 1"/>
    <property type="match status" value="1"/>
</dbReference>
<organism evidence="9 10">
    <name type="scientific">Gordonia desulfuricans</name>
    <dbReference type="NCBI Taxonomy" id="89051"/>
    <lineage>
        <taxon>Bacteria</taxon>
        <taxon>Bacillati</taxon>
        <taxon>Actinomycetota</taxon>
        <taxon>Actinomycetes</taxon>
        <taxon>Mycobacteriales</taxon>
        <taxon>Gordoniaceae</taxon>
        <taxon>Gordonia</taxon>
    </lineage>
</organism>
<keyword evidence="3 7" id="KW-0812">Transmembrane</keyword>
<dbReference type="PANTHER" id="PTHR32468">
    <property type="entry name" value="CATION/H + ANTIPORTER"/>
    <property type="match status" value="1"/>
</dbReference>
<sequence>MLGHLALVLLAALVCGMIARRLGMPAMTGQLAAGVLLGPSLLGTVLPESLDFGDGDDLPLVSAVGTLGVVLLVGLAAVDLDGPFLRRRVKVVASVGLGSFAVPLATGVGAGLLIPQAMHGESTGTTEFALLLGTALSVSAIPVIARILTELDLLRKEIGQLTLATGTLTDIAAWVILAVVSAMTTSGLGGGRLPLTLGALVGVLVATAVLRRPVSRALDRLESSRHEGQTGGIVVLILIACAAITGALNLEPVLGAFLGGVMIGRRGDAVLAPLRAVTTWVLAPVFLAGAGLHLDLHLIADPVVAGVAAAVVLAAVVSKFVGTFVGARVAGVPRWDSAALGAGLNARGVVEIVIATAGLHMGVFSAEIYMIVVLLAVITSIMAGPWVAFCVARGAHAGPRTDIDDPDGADLDRADLDRADLDRADLDRADLDRADEAPVPAVRTTEG</sequence>
<evidence type="ECO:0000256" key="4">
    <source>
        <dbReference type="ARBA" id="ARBA00022989"/>
    </source>
</evidence>
<gene>
    <name evidence="9" type="ORF">GYA93_07280</name>
</gene>
<feature type="transmembrane region" description="Helical" evidence="7">
    <location>
        <begin position="270"/>
        <end position="292"/>
    </location>
</feature>
<evidence type="ECO:0000256" key="6">
    <source>
        <dbReference type="ARBA" id="ARBA00023136"/>
    </source>
</evidence>
<evidence type="ECO:0000256" key="3">
    <source>
        <dbReference type="ARBA" id="ARBA00022692"/>
    </source>
</evidence>
<keyword evidence="5" id="KW-0406">Ion transport</keyword>
<reference evidence="9 10" key="1">
    <citation type="submission" date="2020-01" db="EMBL/GenBank/DDBJ databases">
        <title>Investigation of new actinobacteria for the biodesulphurisation of diesel fuel.</title>
        <authorList>
            <person name="Athi Narayanan S.M."/>
        </authorList>
    </citation>
    <scope>NUCLEOTIDE SEQUENCE [LARGE SCALE GENOMIC DNA]</scope>
    <source>
        <strain evidence="9 10">213E</strain>
    </source>
</reference>
<dbReference type="InterPro" id="IPR038770">
    <property type="entry name" value="Na+/solute_symporter_sf"/>
</dbReference>
<name>A0A7K3LMB0_9ACTN</name>
<evidence type="ECO:0000256" key="2">
    <source>
        <dbReference type="ARBA" id="ARBA00022448"/>
    </source>
</evidence>
<feature type="transmembrane region" description="Helical" evidence="7">
    <location>
        <begin position="92"/>
        <end position="116"/>
    </location>
</feature>
<dbReference type="InterPro" id="IPR006153">
    <property type="entry name" value="Cation/H_exchanger_TM"/>
</dbReference>
<feature type="domain" description="Cation/H+ exchanger transmembrane" evidence="8">
    <location>
        <begin position="10"/>
        <end position="391"/>
    </location>
</feature>
<accession>A0A7K3LMB0</accession>
<comment type="caution">
    <text evidence="9">The sequence shown here is derived from an EMBL/GenBank/DDBJ whole genome shotgun (WGS) entry which is preliminary data.</text>
</comment>
<dbReference type="InterPro" id="IPR050794">
    <property type="entry name" value="CPA2_transporter"/>
</dbReference>
<dbReference type="Proteomes" id="UP000466307">
    <property type="component" value="Unassembled WGS sequence"/>
</dbReference>